<dbReference type="Proteomes" id="UP000799754">
    <property type="component" value="Unassembled WGS sequence"/>
</dbReference>
<dbReference type="EMBL" id="MU006712">
    <property type="protein sequence ID" value="KAF2628840.1"/>
    <property type="molecule type" value="Genomic_DNA"/>
</dbReference>
<proteinExistence type="predicted"/>
<keyword evidence="2" id="KW-1185">Reference proteome</keyword>
<comment type="caution">
    <text evidence="1">The sequence shown here is derived from an EMBL/GenBank/DDBJ whole genome shotgun (WGS) entry which is preliminary data.</text>
</comment>
<protein>
    <submittedName>
        <fullName evidence="1">Kinase-like protein</fullName>
    </submittedName>
</protein>
<reference evidence="1" key="1">
    <citation type="journal article" date="2020" name="Stud. Mycol.">
        <title>101 Dothideomycetes genomes: a test case for predicting lifestyles and emergence of pathogens.</title>
        <authorList>
            <person name="Haridas S."/>
            <person name="Albert R."/>
            <person name="Binder M."/>
            <person name="Bloem J."/>
            <person name="Labutti K."/>
            <person name="Salamov A."/>
            <person name="Andreopoulos B."/>
            <person name="Baker S."/>
            <person name="Barry K."/>
            <person name="Bills G."/>
            <person name="Bluhm B."/>
            <person name="Cannon C."/>
            <person name="Castanera R."/>
            <person name="Culley D."/>
            <person name="Daum C."/>
            <person name="Ezra D."/>
            <person name="Gonzalez J."/>
            <person name="Henrissat B."/>
            <person name="Kuo A."/>
            <person name="Liang C."/>
            <person name="Lipzen A."/>
            <person name="Lutzoni F."/>
            <person name="Magnuson J."/>
            <person name="Mondo S."/>
            <person name="Nolan M."/>
            <person name="Ohm R."/>
            <person name="Pangilinan J."/>
            <person name="Park H.-J."/>
            <person name="Ramirez L."/>
            <person name="Alfaro M."/>
            <person name="Sun H."/>
            <person name="Tritt A."/>
            <person name="Yoshinaga Y."/>
            <person name="Zwiers L.-H."/>
            <person name="Turgeon B."/>
            <person name="Goodwin S."/>
            <person name="Spatafora J."/>
            <person name="Crous P."/>
            <person name="Grigoriev I."/>
        </authorList>
    </citation>
    <scope>NUCLEOTIDE SEQUENCE</scope>
    <source>
        <strain evidence="1">CBS 525.71</strain>
    </source>
</reference>
<sequence>MDHSSHICDIDAEPLHRYGKGGYHPVHIGDSLNDGRYKVLHKLGWGSYSTVWAARDQRARTYVAVKISISGQERSNREFTVLRALAAAHFDHPGGQHVMTMQDHFQLNGPNGTHDCFVLELLGPSVADYLDAHFDNERLPGKLARKIAKQTLLGLSYIHEQGIGHADLHTRNLAFTVPSIHALQEEDLFQKLGKPVTGFVQRTDRKPLEPSMPRYLVKPSSYSTNYNFSLDAVKIVDFGQSFWSADPPKTFHTPLPLRAPEIIFRDRVDWRVDLWSMGCMLFELVVGQPLFDSVMTTPTILVRQMLEMASDELPERWQAKWRVMEAASPGEESVYSLQAWLEEMYFDGERSEDLSREDILRVGALIRSMLRFEPCARASSKDILQDSWFHED</sequence>
<evidence type="ECO:0000313" key="2">
    <source>
        <dbReference type="Proteomes" id="UP000799754"/>
    </source>
</evidence>
<accession>A0ACB6S5D5</accession>
<organism evidence="1 2">
    <name type="scientific">Macroventuria anomochaeta</name>
    <dbReference type="NCBI Taxonomy" id="301207"/>
    <lineage>
        <taxon>Eukaryota</taxon>
        <taxon>Fungi</taxon>
        <taxon>Dikarya</taxon>
        <taxon>Ascomycota</taxon>
        <taxon>Pezizomycotina</taxon>
        <taxon>Dothideomycetes</taxon>
        <taxon>Pleosporomycetidae</taxon>
        <taxon>Pleosporales</taxon>
        <taxon>Pleosporineae</taxon>
        <taxon>Didymellaceae</taxon>
        <taxon>Macroventuria</taxon>
    </lineage>
</organism>
<evidence type="ECO:0000313" key="1">
    <source>
        <dbReference type="EMBL" id="KAF2628840.1"/>
    </source>
</evidence>
<gene>
    <name evidence="1" type="ORF">BU25DRAFT_365846</name>
</gene>
<name>A0ACB6S5D5_9PLEO</name>